<accession>A0A4R7PA25</accession>
<feature type="domain" description="DUF4399" evidence="2">
    <location>
        <begin position="77"/>
        <end position="167"/>
    </location>
</feature>
<evidence type="ECO:0000313" key="3">
    <source>
        <dbReference type="EMBL" id="TDU30873.1"/>
    </source>
</evidence>
<reference evidence="3 4" key="1">
    <citation type="submission" date="2019-03" db="EMBL/GenBank/DDBJ databases">
        <title>Genomic Encyclopedia of Type Strains, Phase IV (KMG-IV): sequencing the most valuable type-strain genomes for metagenomic binning, comparative biology and taxonomic classification.</title>
        <authorList>
            <person name="Goeker M."/>
        </authorList>
    </citation>
    <scope>NUCLEOTIDE SEQUENCE [LARGE SCALE GENOMIC DNA]</scope>
    <source>
        <strain evidence="3 4">DSM 26377</strain>
    </source>
</reference>
<name>A0A4R7PA25_9GAMM</name>
<sequence>MRFPLISSLTLSLAVAGLPVLALAKDDAFAGIKEAAKAQASNKMAEKFNLPSAAPAGAKVYIISPANDATVTSPVTVVFGLSGMGIAPAGTQIEATGHHHLLIDDPTVDFALPLPTSEQVVHFGKGQTETTLKLKPGKHTLQLVLGDWKHQAFNPTLASDKITITVK</sequence>
<dbReference type="Proteomes" id="UP000295341">
    <property type="component" value="Unassembled WGS sequence"/>
</dbReference>
<keyword evidence="4" id="KW-1185">Reference proteome</keyword>
<dbReference type="EMBL" id="SOBT01000008">
    <property type="protein sequence ID" value="TDU30873.1"/>
    <property type="molecule type" value="Genomic_DNA"/>
</dbReference>
<dbReference type="Pfam" id="PF14347">
    <property type="entry name" value="DUF4399"/>
    <property type="match status" value="1"/>
</dbReference>
<protein>
    <submittedName>
        <fullName evidence="3">Uncharacterized protein DUF4399</fullName>
    </submittedName>
</protein>
<keyword evidence="1" id="KW-0732">Signal</keyword>
<evidence type="ECO:0000256" key="1">
    <source>
        <dbReference type="SAM" id="SignalP"/>
    </source>
</evidence>
<dbReference type="OrthoDB" id="531568at2"/>
<feature type="signal peptide" evidence="1">
    <location>
        <begin position="1"/>
        <end position="24"/>
    </location>
</feature>
<dbReference type="AlphaFoldDB" id="A0A4R7PA25"/>
<proteinExistence type="predicted"/>
<evidence type="ECO:0000259" key="2">
    <source>
        <dbReference type="Pfam" id="PF14347"/>
    </source>
</evidence>
<evidence type="ECO:0000313" key="4">
    <source>
        <dbReference type="Proteomes" id="UP000295341"/>
    </source>
</evidence>
<feature type="chain" id="PRO_5030099564" evidence="1">
    <location>
        <begin position="25"/>
        <end position="167"/>
    </location>
</feature>
<gene>
    <name evidence="3" type="ORF">DFR24_0230</name>
</gene>
<dbReference type="InterPro" id="IPR025512">
    <property type="entry name" value="DUF4399"/>
</dbReference>
<comment type="caution">
    <text evidence="3">The sequence shown here is derived from an EMBL/GenBank/DDBJ whole genome shotgun (WGS) entry which is preliminary data.</text>
</comment>
<organism evidence="3 4">
    <name type="scientific">Panacagrimonas perspica</name>
    <dbReference type="NCBI Taxonomy" id="381431"/>
    <lineage>
        <taxon>Bacteria</taxon>
        <taxon>Pseudomonadati</taxon>
        <taxon>Pseudomonadota</taxon>
        <taxon>Gammaproteobacteria</taxon>
        <taxon>Nevskiales</taxon>
        <taxon>Nevskiaceae</taxon>
        <taxon>Panacagrimonas</taxon>
    </lineage>
</organism>